<dbReference type="CDD" id="cd02503">
    <property type="entry name" value="MobA"/>
    <property type="match status" value="1"/>
</dbReference>
<comment type="caution">
    <text evidence="6">Lacks conserved residue(s) required for the propagation of feature annotation.</text>
</comment>
<evidence type="ECO:0000256" key="2">
    <source>
        <dbReference type="ARBA" id="ARBA00022679"/>
    </source>
</evidence>
<feature type="binding site" evidence="6">
    <location>
        <begin position="16"/>
        <end position="18"/>
    </location>
    <ligand>
        <name>GTP</name>
        <dbReference type="ChEBI" id="CHEBI:37565"/>
    </ligand>
</feature>
<comment type="subcellular location">
    <subcellularLocation>
        <location evidence="6">Cytoplasm</location>
    </subcellularLocation>
</comment>
<comment type="domain">
    <text evidence="6">The N-terminal domain determines nucleotide recognition and specific binding, while the C-terminal domain determines the specific binding to the target protein.</text>
</comment>
<dbReference type="GO" id="GO:0046872">
    <property type="term" value="F:metal ion binding"/>
    <property type="evidence" value="ECO:0007669"/>
    <property type="project" value="UniProtKB-KW"/>
</dbReference>
<organism evidence="8 9">
    <name type="scientific">Pinibacter aurantiacus</name>
    <dbReference type="NCBI Taxonomy" id="2851599"/>
    <lineage>
        <taxon>Bacteria</taxon>
        <taxon>Pseudomonadati</taxon>
        <taxon>Bacteroidota</taxon>
        <taxon>Chitinophagia</taxon>
        <taxon>Chitinophagales</taxon>
        <taxon>Chitinophagaceae</taxon>
        <taxon>Pinibacter</taxon>
    </lineage>
</organism>
<dbReference type="PANTHER" id="PTHR19136">
    <property type="entry name" value="MOLYBDENUM COFACTOR GUANYLYLTRANSFERASE"/>
    <property type="match status" value="1"/>
</dbReference>
<dbReference type="RefSeq" id="WP_217794411.1">
    <property type="nucleotide sequence ID" value="NZ_JAHSPG010000017.1"/>
</dbReference>
<accession>A0A9E2SEP8</accession>
<comment type="cofactor">
    <cofactor evidence="6">
        <name>Mg(2+)</name>
        <dbReference type="ChEBI" id="CHEBI:18420"/>
    </cofactor>
</comment>
<dbReference type="Proteomes" id="UP000812270">
    <property type="component" value="Unassembled WGS sequence"/>
</dbReference>
<sequence>MQTPSLYKQPLYALILCGGESSRMMTDKSLLEYHNMPQWLYLYNALMPLVDKIMISCREDQKALFESYDLIFDGDEGKGPAAGLLAANKAFPDVAWLLIACDLPLLTNRSLKSLVAHRNHEKIATTFIGPENHLPEPVITIWETAGIELLRKRVAQGFNSLQHVLEDNDIELLQNEFPNEQINANTPEEREKIQAMIKKN</sequence>
<feature type="binding site" evidence="6">
    <location>
        <position position="102"/>
    </location>
    <ligand>
        <name>GTP</name>
        <dbReference type="ChEBI" id="CHEBI:37565"/>
    </ligand>
</feature>
<comment type="function">
    <text evidence="6">Transfers a GMP moiety from GTP to Mo-molybdopterin (Mo-MPT) cofactor (Moco or molybdenum cofactor) to form Mo-molybdopterin guanine dinucleotide (Mo-MGD) cofactor.</text>
</comment>
<evidence type="ECO:0000256" key="5">
    <source>
        <dbReference type="ARBA" id="ARBA00022842"/>
    </source>
</evidence>
<keyword evidence="6" id="KW-0342">GTP-binding</keyword>
<comment type="caution">
    <text evidence="8">The sequence shown here is derived from an EMBL/GenBank/DDBJ whole genome shotgun (WGS) entry which is preliminary data.</text>
</comment>
<evidence type="ECO:0000256" key="6">
    <source>
        <dbReference type="HAMAP-Rule" id="MF_00316"/>
    </source>
</evidence>
<dbReference type="EC" id="2.7.7.77" evidence="6"/>
<feature type="binding site" evidence="6">
    <location>
        <position position="28"/>
    </location>
    <ligand>
        <name>GTP</name>
        <dbReference type="ChEBI" id="CHEBI:37565"/>
    </ligand>
</feature>
<keyword evidence="2 6" id="KW-0808">Transferase</keyword>
<evidence type="ECO:0000259" key="7">
    <source>
        <dbReference type="Pfam" id="PF12804"/>
    </source>
</evidence>
<dbReference type="AlphaFoldDB" id="A0A9E2SEP8"/>
<gene>
    <name evidence="6" type="primary">mobA</name>
    <name evidence="8" type="ORF">KTO63_23460</name>
</gene>
<dbReference type="GO" id="GO:0061603">
    <property type="term" value="F:molybdenum cofactor guanylyltransferase activity"/>
    <property type="evidence" value="ECO:0007669"/>
    <property type="project" value="UniProtKB-EC"/>
</dbReference>
<feature type="domain" description="MobA-like NTP transferase" evidence="7">
    <location>
        <begin position="13"/>
        <end position="154"/>
    </location>
</feature>
<dbReference type="InterPro" id="IPR013482">
    <property type="entry name" value="Molybde_CF_guanTrfase"/>
</dbReference>
<protein>
    <recommendedName>
        <fullName evidence="6">Probable molybdenum cofactor guanylyltransferase</fullName>
        <shortName evidence="6">MoCo guanylyltransferase</shortName>
        <ecNumber evidence="6">2.7.7.77</ecNumber>
    </recommendedName>
    <alternativeName>
        <fullName evidence="6">GTP:molybdopterin guanylyltransferase</fullName>
    </alternativeName>
    <alternativeName>
        <fullName evidence="6">Mo-MPT guanylyltransferase</fullName>
    </alternativeName>
    <alternativeName>
        <fullName evidence="6">Molybdopterin guanylyltransferase</fullName>
    </alternativeName>
    <alternativeName>
        <fullName evidence="6">Molybdopterin-guanine dinucleotide synthase</fullName>
        <shortName evidence="6">MGD synthase</shortName>
    </alternativeName>
</protein>
<evidence type="ECO:0000256" key="4">
    <source>
        <dbReference type="ARBA" id="ARBA00022741"/>
    </source>
</evidence>
<dbReference type="InterPro" id="IPR025877">
    <property type="entry name" value="MobA-like_NTP_Trfase"/>
</dbReference>
<evidence type="ECO:0000313" key="9">
    <source>
        <dbReference type="Proteomes" id="UP000812270"/>
    </source>
</evidence>
<dbReference type="GO" id="GO:0006777">
    <property type="term" value="P:Mo-molybdopterin cofactor biosynthetic process"/>
    <property type="evidence" value="ECO:0007669"/>
    <property type="project" value="UniProtKB-KW"/>
</dbReference>
<comment type="similarity">
    <text evidence="6">Belongs to the MobA family.</text>
</comment>
<dbReference type="GO" id="GO:0005737">
    <property type="term" value="C:cytoplasm"/>
    <property type="evidence" value="ECO:0007669"/>
    <property type="project" value="UniProtKB-SubCell"/>
</dbReference>
<dbReference type="EMBL" id="JAHSPG010000017">
    <property type="protein sequence ID" value="MBV4360142.1"/>
    <property type="molecule type" value="Genomic_DNA"/>
</dbReference>
<feature type="binding site" evidence="6">
    <location>
        <position position="102"/>
    </location>
    <ligand>
        <name>Mg(2+)</name>
        <dbReference type="ChEBI" id="CHEBI:18420"/>
    </ligand>
</feature>
<dbReference type="GO" id="GO:0005525">
    <property type="term" value="F:GTP binding"/>
    <property type="evidence" value="ECO:0007669"/>
    <property type="project" value="UniProtKB-UniRule"/>
</dbReference>
<evidence type="ECO:0000256" key="3">
    <source>
        <dbReference type="ARBA" id="ARBA00022723"/>
    </source>
</evidence>
<reference evidence="8" key="1">
    <citation type="submission" date="2021-06" db="EMBL/GenBank/DDBJ databases">
        <authorList>
            <person name="Huq M.A."/>
        </authorList>
    </citation>
    <scope>NUCLEOTIDE SEQUENCE</scope>
    <source>
        <strain evidence="8">MAH-26</strain>
    </source>
</reference>
<keyword evidence="4 6" id="KW-0547">Nucleotide-binding</keyword>
<evidence type="ECO:0000313" key="8">
    <source>
        <dbReference type="EMBL" id="MBV4360142.1"/>
    </source>
</evidence>
<evidence type="ECO:0000256" key="1">
    <source>
        <dbReference type="ARBA" id="ARBA00022490"/>
    </source>
</evidence>
<keyword evidence="9" id="KW-1185">Reference proteome</keyword>
<name>A0A9E2SEP8_9BACT</name>
<dbReference type="HAMAP" id="MF_00316">
    <property type="entry name" value="MobA"/>
    <property type="match status" value="1"/>
</dbReference>
<keyword evidence="5 6" id="KW-0460">Magnesium</keyword>
<keyword evidence="6" id="KW-0501">Molybdenum cofactor biosynthesis</keyword>
<comment type="catalytic activity">
    <reaction evidence="6">
        <text>Mo-molybdopterin + GTP + H(+) = Mo-molybdopterin guanine dinucleotide + diphosphate</text>
        <dbReference type="Rhea" id="RHEA:34243"/>
        <dbReference type="ChEBI" id="CHEBI:15378"/>
        <dbReference type="ChEBI" id="CHEBI:33019"/>
        <dbReference type="ChEBI" id="CHEBI:37565"/>
        <dbReference type="ChEBI" id="CHEBI:71302"/>
        <dbReference type="ChEBI" id="CHEBI:71310"/>
        <dbReference type="EC" id="2.7.7.77"/>
    </reaction>
</comment>
<proteinExistence type="inferred from homology"/>
<keyword evidence="1 6" id="KW-0963">Cytoplasm</keyword>
<feature type="binding site" evidence="6">
    <location>
        <position position="73"/>
    </location>
    <ligand>
        <name>GTP</name>
        <dbReference type="ChEBI" id="CHEBI:37565"/>
    </ligand>
</feature>
<dbReference type="PANTHER" id="PTHR19136:SF81">
    <property type="entry name" value="MOLYBDENUM COFACTOR GUANYLYLTRANSFERASE"/>
    <property type="match status" value="1"/>
</dbReference>
<dbReference type="Pfam" id="PF12804">
    <property type="entry name" value="NTP_transf_3"/>
    <property type="match status" value="1"/>
</dbReference>
<keyword evidence="3 6" id="KW-0479">Metal-binding</keyword>